<feature type="active site" evidence="19">
    <location>
        <position position="174"/>
    </location>
</feature>
<dbReference type="NCBIfam" id="TIGR00179">
    <property type="entry name" value="murB"/>
    <property type="match status" value="1"/>
</dbReference>
<keyword evidence="9 19" id="KW-0285">Flavoprotein</keyword>
<feature type="active site" evidence="19">
    <location>
        <position position="340"/>
    </location>
</feature>
<dbReference type="SUPFAM" id="SSF56176">
    <property type="entry name" value="FAD-binding/transporter-associated domain-like"/>
    <property type="match status" value="1"/>
</dbReference>
<dbReference type="SUPFAM" id="SSF56194">
    <property type="entry name" value="Uridine diphospho-N-Acetylenolpyruvylglucosamine reductase, MurB, C-terminal domain"/>
    <property type="match status" value="1"/>
</dbReference>
<dbReference type="InterPro" id="IPR016169">
    <property type="entry name" value="FAD-bd_PCMH_sub2"/>
</dbReference>
<evidence type="ECO:0000256" key="15">
    <source>
        <dbReference type="ARBA" id="ARBA00023306"/>
    </source>
</evidence>
<evidence type="ECO:0000256" key="9">
    <source>
        <dbReference type="ARBA" id="ARBA00022630"/>
    </source>
</evidence>
<keyword evidence="12 19" id="KW-0133">Cell shape</keyword>
<comment type="caution">
    <text evidence="21">The sequence shown here is derived from an EMBL/GenBank/DDBJ whole genome shotgun (WGS) entry which is preliminary data.</text>
</comment>
<name>A0A7W6NAB3_9HYPH</name>
<dbReference type="NCBIfam" id="NF000755">
    <property type="entry name" value="PRK00046.1"/>
    <property type="match status" value="1"/>
</dbReference>
<comment type="subcellular location">
    <subcellularLocation>
        <location evidence="3 19">Cytoplasm</location>
    </subcellularLocation>
</comment>
<sequence>MSMRPMTDIAAALIPDFDLTAHNTLALRARSRFGLMIDEPELLPALFDYAATQNLPVRVLGGGSNVVLAPDFDGITALLALRGRSIIEQSSEAIMVEAAAGETWHDFVRWTVQQGLGGLENLALIPGTVGAAPVQNIGAYGAELADIFCSLTAYDRASGTTVTFEKDDCAFGYRDSAFKRQPNRYVVLAVRFTLPTSWAPNLAFAGLSDLADTKEINPQAVMHRVIALRTSKLPDWRVTPNAGSFFQNPVVTTAEAAPVLEEFSSAPCYPQANNRVKLSAGWLIEHSGLKGHRMGPVGISERHALVLVNHGGAQQADIAALANHIKQTVHARFGIELHEEPIFL</sequence>
<dbReference type="Gene3D" id="3.30.465.10">
    <property type="match status" value="1"/>
</dbReference>
<comment type="pathway">
    <text evidence="4 19">Cell wall biogenesis; peptidoglycan biosynthesis.</text>
</comment>
<evidence type="ECO:0000256" key="14">
    <source>
        <dbReference type="ARBA" id="ARBA00023002"/>
    </source>
</evidence>
<dbReference type="EC" id="1.3.1.98" evidence="5 19"/>
<dbReference type="InterPro" id="IPR011601">
    <property type="entry name" value="MurB_C"/>
</dbReference>
<comment type="similarity">
    <text evidence="19">Belongs to the MurB family.</text>
</comment>
<evidence type="ECO:0000256" key="8">
    <source>
        <dbReference type="ARBA" id="ARBA00022618"/>
    </source>
</evidence>
<dbReference type="Proteomes" id="UP000547011">
    <property type="component" value="Unassembled WGS sequence"/>
</dbReference>
<evidence type="ECO:0000256" key="11">
    <source>
        <dbReference type="ARBA" id="ARBA00022857"/>
    </source>
</evidence>
<feature type="domain" description="FAD-binding PCMH-type" evidence="20">
    <location>
        <begin position="25"/>
        <end position="197"/>
    </location>
</feature>
<evidence type="ECO:0000256" key="17">
    <source>
        <dbReference type="ARBA" id="ARBA00031026"/>
    </source>
</evidence>
<dbReference type="InterPro" id="IPR006094">
    <property type="entry name" value="Oxid_FAD_bind_N"/>
</dbReference>
<dbReference type="InterPro" id="IPR036318">
    <property type="entry name" value="FAD-bd_PCMH-like_sf"/>
</dbReference>
<gene>
    <name evidence="19" type="primary">murB</name>
    <name evidence="21" type="ORF">GGR20_000119</name>
</gene>
<keyword evidence="10 19" id="KW-0274">FAD</keyword>
<evidence type="ECO:0000256" key="16">
    <source>
        <dbReference type="ARBA" id="ARBA00023316"/>
    </source>
</evidence>
<evidence type="ECO:0000256" key="5">
    <source>
        <dbReference type="ARBA" id="ARBA00012518"/>
    </source>
</evidence>
<dbReference type="GO" id="GO:0051301">
    <property type="term" value="P:cell division"/>
    <property type="evidence" value="ECO:0007669"/>
    <property type="project" value="UniProtKB-KW"/>
</dbReference>
<dbReference type="PANTHER" id="PTHR21071">
    <property type="entry name" value="UDP-N-ACETYLENOLPYRUVOYLGLUCOSAMINE REDUCTASE"/>
    <property type="match status" value="1"/>
</dbReference>
<dbReference type="AlphaFoldDB" id="A0A7W6NAB3"/>
<feature type="active site" description="Proton donor" evidence="19">
    <location>
        <position position="244"/>
    </location>
</feature>
<dbReference type="InterPro" id="IPR016167">
    <property type="entry name" value="FAD-bd_PCMH_sub1"/>
</dbReference>
<dbReference type="GO" id="GO:0008762">
    <property type="term" value="F:UDP-N-acetylmuramate dehydrogenase activity"/>
    <property type="evidence" value="ECO:0007669"/>
    <property type="project" value="UniProtKB-UniRule"/>
</dbReference>
<dbReference type="GO" id="GO:0009252">
    <property type="term" value="P:peptidoglycan biosynthetic process"/>
    <property type="evidence" value="ECO:0007669"/>
    <property type="project" value="UniProtKB-UniRule"/>
</dbReference>
<evidence type="ECO:0000259" key="20">
    <source>
        <dbReference type="PROSITE" id="PS51387"/>
    </source>
</evidence>
<evidence type="ECO:0000256" key="18">
    <source>
        <dbReference type="ARBA" id="ARBA00048914"/>
    </source>
</evidence>
<keyword evidence="8 19" id="KW-0132">Cell division</keyword>
<accession>A0A7W6NAB3</accession>
<evidence type="ECO:0000256" key="6">
    <source>
        <dbReference type="ARBA" id="ARBA00015188"/>
    </source>
</evidence>
<keyword evidence="14 19" id="KW-0560">Oxidoreductase</keyword>
<dbReference type="UniPathway" id="UPA00219"/>
<evidence type="ECO:0000313" key="21">
    <source>
        <dbReference type="EMBL" id="MBB4050501.1"/>
    </source>
</evidence>
<dbReference type="InterPro" id="IPR016166">
    <property type="entry name" value="FAD-bd_PCMH"/>
</dbReference>
<organism evidence="21 22">
    <name type="scientific">Devosia subaequoris</name>
    <dbReference type="NCBI Taxonomy" id="395930"/>
    <lineage>
        <taxon>Bacteria</taxon>
        <taxon>Pseudomonadati</taxon>
        <taxon>Pseudomonadota</taxon>
        <taxon>Alphaproteobacteria</taxon>
        <taxon>Hyphomicrobiales</taxon>
        <taxon>Devosiaceae</taxon>
        <taxon>Devosia</taxon>
    </lineage>
</organism>
<keyword evidence="7 19" id="KW-0963">Cytoplasm</keyword>
<proteinExistence type="inferred from homology"/>
<evidence type="ECO:0000313" key="22">
    <source>
        <dbReference type="Proteomes" id="UP000547011"/>
    </source>
</evidence>
<dbReference type="NCBIfam" id="NF010478">
    <property type="entry name" value="PRK13903.1"/>
    <property type="match status" value="1"/>
</dbReference>
<dbReference type="GO" id="GO:0008360">
    <property type="term" value="P:regulation of cell shape"/>
    <property type="evidence" value="ECO:0007669"/>
    <property type="project" value="UniProtKB-KW"/>
</dbReference>
<dbReference type="Pfam" id="PF02873">
    <property type="entry name" value="MurB_C"/>
    <property type="match status" value="1"/>
</dbReference>
<dbReference type="InterPro" id="IPR036635">
    <property type="entry name" value="MurB_C_sf"/>
</dbReference>
<evidence type="ECO:0000256" key="7">
    <source>
        <dbReference type="ARBA" id="ARBA00022490"/>
    </source>
</evidence>
<dbReference type="GO" id="GO:0005829">
    <property type="term" value="C:cytosol"/>
    <property type="evidence" value="ECO:0007669"/>
    <property type="project" value="TreeGrafter"/>
</dbReference>
<dbReference type="Gene3D" id="3.90.78.10">
    <property type="entry name" value="UDP-N-acetylenolpyruvoylglucosamine reductase, C-terminal domain"/>
    <property type="match status" value="1"/>
</dbReference>
<evidence type="ECO:0000256" key="3">
    <source>
        <dbReference type="ARBA" id="ARBA00004496"/>
    </source>
</evidence>
<dbReference type="Gene3D" id="3.30.43.10">
    <property type="entry name" value="Uridine Diphospho-n-acetylenolpyruvylglucosamine Reductase, domain 2"/>
    <property type="match status" value="1"/>
</dbReference>
<evidence type="ECO:0000256" key="1">
    <source>
        <dbReference type="ARBA" id="ARBA00001974"/>
    </source>
</evidence>
<dbReference type="PROSITE" id="PS51387">
    <property type="entry name" value="FAD_PCMH"/>
    <property type="match status" value="1"/>
</dbReference>
<reference evidence="21 22" key="1">
    <citation type="submission" date="2020-08" db="EMBL/GenBank/DDBJ databases">
        <title>Genomic Encyclopedia of Type Strains, Phase IV (KMG-IV): sequencing the most valuable type-strain genomes for metagenomic binning, comparative biology and taxonomic classification.</title>
        <authorList>
            <person name="Goeker M."/>
        </authorList>
    </citation>
    <scope>NUCLEOTIDE SEQUENCE [LARGE SCALE GENOMIC DNA]</scope>
    <source>
        <strain evidence="21 22">DSM 23447</strain>
    </source>
</reference>
<dbReference type="RefSeq" id="WP_246349349.1">
    <property type="nucleotide sequence ID" value="NZ_JACIEW010000001.1"/>
</dbReference>
<dbReference type="PANTHER" id="PTHR21071:SF4">
    <property type="entry name" value="UDP-N-ACETYLENOLPYRUVOYLGLUCOSAMINE REDUCTASE"/>
    <property type="match status" value="1"/>
</dbReference>
<dbReference type="Pfam" id="PF01565">
    <property type="entry name" value="FAD_binding_4"/>
    <property type="match status" value="1"/>
</dbReference>
<keyword evidence="11 19" id="KW-0521">NADP</keyword>
<keyword evidence="16 19" id="KW-0961">Cell wall biogenesis/degradation</keyword>
<keyword evidence="22" id="KW-1185">Reference proteome</keyword>
<dbReference type="EMBL" id="JACIEW010000001">
    <property type="protein sequence ID" value="MBB4050501.1"/>
    <property type="molecule type" value="Genomic_DNA"/>
</dbReference>
<keyword evidence="15 19" id="KW-0131">Cell cycle</keyword>
<dbReference type="GO" id="GO:0071949">
    <property type="term" value="F:FAD binding"/>
    <property type="evidence" value="ECO:0007669"/>
    <property type="project" value="InterPro"/>
</dbReference>
<evidence type="ECO:0000256" key="13">
    <source>
        <dbReference type="ARBA" id="ARBA00022984"/>
    </source>
</evidence>
<dbReference type="HAMAP" id="MF_00037">
    <property type="entry name" value="MurB"/>
    <property type="match status" value="1"/>
</dbReference>
<evidence type="ECO:0000256" key="4">
    <source>
        <dbReference type="ARBA" id="ARBA00004752"/>
    </source>
</evidence>
<keyword evidence="13 19" id="KW-0573">Peptidoglycan synthesis</keyword>
<dbReference type="GO" id="GO:0071555">
    <property type="term" value="P:cell wall organization"/>
    <property type="evidence" value="ECO:0007669"/>
    <property type="project" value="UniProtKB-KW"/>
</dbReference>
<protein>
    <recommendedName>
        <fullName evidence="6 19">UDP-N-acetylenolpyruvoylglucosamine reductase</fullName>
        <ecNumber evidence="5 19">1.3.1.98</ecNumber>
    </recommendedName>
    <alternativeName>
        <fullName evidence="17 19">UDP-N-acetylmuramate dehydrogenase</fullName>
    </alternativeName>
</protein>
<evidence type="ECO:0000256" key="19">
    <source>
        <dbReference type="HAMAP-Rule" id="MF_00037"/>
    </source>
</evidence>
<evidence type="ECO:0000256" key="10">
    <source>
        <dbReference type="ARBA" id="ARBA00022827"/>
    </source>
</evidence>
<evidence type="ECO:0000256" key="2">
    <source>
        <dbReference type="ARBA" id="ARBA00003921"/>
    </source>
</evidence>
<comment type="cofactor">
    <cofactor evidence="1 19">
        <name>FAD</name>
        <dbReference type="ChEBI" id="CHEBI:57692"/>
    </cofactor>
</comment>
<comment type="catalytic activity">
    <reaction evidence="18 19">
        <text>UDP-N-acetyl-alpha-D-muramate + NADP(+) = UDP-N-acetyl-3-O-(1-carboxyvinyl)-alpha-D-glucosamine + NADPH + H(+)</text>
        <dbReference type="Rhea" id="RHEA:12248"/>
        <dbReference type="ChEBI" id="CHEBI:15378"/>
        <dbReference type="ChEBI" id="CHEBI:57783"/>
        <dbReference type="ChEBI" id="CHEBI:58349"/>
        <dbReference type="ChEBI" id="CHEBI:68483"/>
        <dbReference type="ChEBI" id="CHEBI:70757"/>
        <dbReference type="EC" id="1.3.1.98"/>
    </reaction>
</comment>
<dbReference type="InterPro" id="IPR003170">
    <property type="entry name" value="MurB"/>
</dbReference>
<comment type="function">
    <text evidence="2 19">Cell wall formation.</text>
</comment>
<evidence type="ECO:0000256" key="12">
    <source>
        <dbReference type="ARBA" id="ARBA00022960"/>
    </source>
</evidence>